<organism evidence="1 2">
    <name type="scientific">Rugamonas aquatica</name>
    <dbReference type="NCBI Taxonomy" id="2743357"/>
    <lineage>
        <taxon>Bacteria</taxon>
        <taxon>Pseudomonadati</taxon>
        <taxon>Pseudomonadota</taxon>
        <taxon>Betaproteobacteria</taxon>
        <taxon>Burkholderiales</taxon>
        <taxon>Oxalobacteraceae</taxon>
        <taxon>Telluria group</taxon>
        <taxon>Rugamonas</taxon>
    </lineage>
</organism>
<gene>
    <name evidence="1" type="ORF">GEV02_12955</name>
</gene>
<accession>A0A6A7N245</accession>
<dbReference type="EMBL" id="WHUG01000004">
    <property type="protein sequence ID" value="MQA39066.1"/>
    <property type="molecule type" value="Genomic_DNA"/>
</dbReference>
<dbReference type="Proteomes" id="UP000440498">
    <property type="component" value="Unassembled WGS sequence"/>
</dbReference>
<protein>
    <recommendedName>
        <fullName evidence="3">Holin</fullName>
    </recommendedName>
</protein>
<dbReference type="AlphaFoldDB" id="A0A6A7N245"/>
<evidence type="ECO:0000313" key="1">
    <source>
        <dbReference type="EMBL" id="MQA39066.1"/>
    </source>
</evidence>
<proteinExistence type="predicted"/>
<sequence>MRMTHETIETGAAMLAKTAPPIAVVGAEYIGITLPELVHLATLFYVGLMIVHKCWHMWKEWKTGKITPESEGELP</sequence>
<keyword evidence="2" id="KW-1185">Reference proteome</keyword>
<name>A0A6A7N245_9BURK</name>
<comment type="caution">
    <text evidence="1">The sequence shown here is derived from an EMBL/GenBank/DDBJ whole genome shotgun (WGS) entry which is preliminary data.</text>
</comment>
<evidence type="ECO:0000313" key="2">
    <source>
        <dbReference type="Proteomes" id="UP000440498"/>
    </source>
</evidence>
<reference evidence="1 2" key="1">
    <citation type="submission" date="2019-10" db="EMBL/GenBank/DDBJ databases">
        <title>Two novel species isolated from a subtropical stream in China.</title>
        <authorList>
            <person name="Lu H."/>
        </authorList>
    </citation>
    <scope>NUCLEOTIDE SEQUENCE [LARGE SCALE GENOMIC DNA]</scope>
    <source>
        <strain evidence="1 2">FT29W</strain>
    </source>
</reference>
<evidence type="ECO:0008006" key="3">
    <source>
        <dbReference type="Google" id="ProtNLM"/>
    </source>
</evidence>